<gene>
    <name evidence="1" type="ORF">RhiirA5_428418</name>
</gene>
<reference evidence="1 2" key="1">
    <citation type="submission" date="2016-04" db="EMBL/GenBank/DDBJ databases">
        <title>Genome analyses suggest a sexual origin of heterokaryosis in a supposedly ancient asexual fungus.</title>
        <authorList>
            <person name="Ropars J."/>
            <person name="Sedzielewska K."/>
            <person name="Noel J."/>
            <person name="Charron P."/>
            <person name="Farinelli L."/>
            <person name="Marton T."/>
            <person name="Kruger M."/>
            <person name="Pelin A."/>
            <person name="Brachmann A."/>
            <person name="Corradi N."/>
        </authorList>
    </citation>
    <scope>NUCLEOTIDE SEQUENCE [LARGE SCALE GENOMIC DNA]</scope>
    <source>
        <strain evidence="1 2">A5</strain>
    </source>
</reference>
<dbReference type="VEuPathDB" id="FungiDB:RhiirFUN_000700"/>
<evidence type="ECO:0000313" key="1">
    <source>
        <dbReference type="EMBL" id="PKC00275.1"/>
    </source>
</evidence>
<organism evidence="1 2">
    <name type="scientific">Rhizophagus irregularis</name>
    <dbReference type="NCBI Taxonomy" id="588596"/>
    <lineage>
        <taxon>Eukaryota</taxon>
        <taxon>Fungi</taxon>
        <taxon>Fungi incertae sedis</taxon>
        <taxon>Mucoromycota</taxon>
        <taxon>Glomeromycotina</taxon>
        <taxon>Glomeromycetes</taxon>
        <taxon>Glomerales</taxon>
        <taxon>Glomeraceae</taxon>
        <taxon>Rhizophagus</taxon>
    </lineage>
</organism>
<accession>A0A2N0P0C6</accession>
<dbReference type="AlphaFoldDB" id="A0A2N0P0C6"/>
<dbReference type="EMBL" id="LLXJ01001917">
    <property type="protein sequence ID" value="PKC00275.1"/>
    <property type="molecule type" value="Genomic_DNA"/>
</dbReference>
<proteinExistence type="predicted"/>
<sequence>MVTPSCVQPFSIWRSWLVTLFLWEYKTDCLQHPRPSFSNGNALVCATLLYLAKLVGNAFSLGLVGNAFSLGV</sequence>
<reference evidence="1 2" key="2">
    <citation type="submission" date="2017-09" db="EMBL/GenBank/DDBJ databases">
        <title>Extensive intraspecific genome diversity in a model arbuscular mycorrhizal fungus.</title>
        <authorList>
            <person name="Chen E.C."/>
            <person name="Morin E."/>
            <person name="Beaudet D."/>
            <person name="Noel J."/>
            <person name="Ndikumana S."/>
            <person name="Charron P."/>
            <person name="St-Onge C."/>
            <person name="Giorgi J."/>
            <person name="Grigoriev I.V."/>
            <person name="Roux C."/>
            <person name="Martin F.M."/>
            <person name="Corradi N."/>
        </authorList>
    </citation>
    <scope>NUCLEOTIDE SEQUENCE [LARGE SCALE GENOMIC DNA]</scope>
    <source>
        <strain evidence="1 2">A5</strain>
    </source>
</reference>
<dbReference type="Proteomes" id="UP000232722">
    <property type="component" value="Unassembled WGS sequence"/>
</dbReference>
<protein>
    <submittedName>
        <fullName evidence="1">Uncharacterized protein</fullName>
    </submittedName>
</protein>
<comment type="caution">
    <text evidence="1">The sequence shown here is derived from an EMBL/GenBank/DDBJ whole genome shotgun (WGS) entry which is preliminary data.</text>
</comment>
<name>A0A2N0P0C6_9GLOM</name>
<evidence type="ECO:0000313" key="2">
    <source>
        <dbReference type="Proteomes" id="UP000232722"/>
    </source>
</evidence>